<dbReference type="GO" id="GO:0015149">
    <property type="term" value="F:hexose transmembrane transporter activity"/>
    <property type="evidence" value="ECO:0007669"/>
    <property type="project" value="TreeGrafter"/>
</dbReference>
<evidence type="ECO:0000256" key="3">
    <source>
        <dbReference type="ARBA" id="ARBA00022989"/>
    </source>
</evidence>
<dbReference type="InterPro" id="IPR020846">
    <property type="entry name" value="MFS_dom"/>
</dbReference>
<dbReference type="STRING" id="131310.A0A0N4ZC37"/>
<evidence type="ECO:0000313" key="7">
    <source>
        <dbReference type="Proteomes" id="UP000038045"/>
    </source>
</evidence>
<feature type="transmembrane region" description="Helical" evidence="5">
    <location>
        <begin position="270"/>
        <end position="291"/>
    </location>
</feature>
<dbReference type="Proteomes" id="UP000038045">
    <property type="component" value="Unplaced"/>
</dbReference>
<reference evidence="8" key="1">
    <citation type="submission" date="2017-02" db="UniProtKB">
        <authorList>
            <consortium name="WormBaseParasite"/>
        </authorList>
    </citation>
    <scope>IDENTIFICATION</scope>
</reference>
<dbReference type="AlphaFoldDB" id="A0A0N4ZC37"/>
<feature type="domain" description="Major facilitator superfamily (MFS) profile" evidence="6">
    <location>
        <begin position="15"/>
        <end position="457"/>
    </location>
</feature>
<evidence type="ECO:0000256" key="4">
    <source>
        <dbReference type="ARBA" id="ARBA00023136"/>
    </source>
</evidence>
<dbReference type="GO" id="GO:0016020">
    <property type="term" value="C:membrane"/>
    <property type="evidence" value="ECO:0007669"/>
    <property type="project" value="UniProtKB-SubCell"/>
</dbReference>
<feature type="transmembrane region" description="Helical" evidence="5">
    <location>
        <begin position="429"/>
        <end position="450"/>
    </location>
</feature>
<keyword evidence="2 5" id="KW-0812">Transmembrane</keyword>
<dbReference type="InterPro" id="IPR005829">
    <property type="entry name" value="Sugar_transporter_CS"/>
</dbReference>
<comment type="subcellular location">
    <subcellularLocation>
        <location evidence="1">Membrane</location>
        <topology evidence="1">Multi-pass membrane protein</topology>
    </subcellularLocation>
</comment>
<dbReference type="PROSITE" id="PS00216">
    <property type="entry name" value="SUGAR_TRANSPORT_1"/>
    <property type="match status" value="1"/>
</dbReference>
<dbReference type="SUPFAM" id="SSF103473">
    <property type="entry name" value="MFS general substrate transporter"/>
    <property type="match status" value="1"/>
</dbReference>
<evidence type="ECO:0000313" key="8">
    <source>
        <dbReference type="WBParaSite" id="PTRK_0000509200.1"/>
    </source>
</evidence>
<dbReference type="PROSITE" id="PS50850">
    <property type="entry name" value="MFS"/>
    <property type="match status" value="1"/>
</dbReference>
<dbReference type="PANTHER" id="PTHR23503:SF108">
    <property type="entry name" value="MAJOR FACILITATOR SUPERFAMILY (MFS) PROFILE DOMAIN-CONTAINING PROTEIN"/>
    <property type="match status" value="1"/>
</dbReference>
<dbReference type="InterPro" id="IPR036259">
    <property type="entry name" value="MFS_trans_sf"/>
</dbReference>
<evidence type="ECO:0000256" key="2">
    <source>
        <dbReference type="ARBA" id="ARBA00022692"/>
    </source>
</evidence>
<dbReference type="InterPro" id="IPR003663">
    <property type="entry name" value="Sugar/inositol_transpt"/>
</dbReference>
<feature type="transmembrane region" description="Helical" evidence="5">
    <location>
        <begin position="61"/>
        <end position="83"/>
    </location>
</feature>
<feature type="transmembrane region" description="Helical" evidence="5">
    <location>
        <begin position="364"/>
        <end position="389"/>
    </location>
</feature>
<keyword evidence="3 5" id="KW-1133">Transmembrane helix</keyword>
<evidence type="ECO:0000256" key="5">
    <source>
        <dbReference type="SAM" id="Phobius"/>
    </source>
</evidence>
<dbReference type="Gene3D" id="1.20.1250.20">
    <property type="entry name" value="MFS general substrate transporter like domains"/>
    <property type="match status" value="1"/>
</dbReference>
<name>A0A0N4ZC37_PARTI</name>
<dbReference type="InterPro" id="IPR005828">
    <property type="entry name" value="MFS_sugar_transport-like"/>
</dbReference>
<feature type="transmembrane region" description="Helical" evidence="5">
    <location>
        <begin position="401"/>
        <end position="423"/>
    </location>
</feature>
<protein>
    <submittedName>
        <fullName evidence="8">MFS domain-containing protein</fullName>
    </submittedName>
</protein>
<accession>A0A0N4ZC37</accession>
<feature type="transmembrane region" description="Helical" evidence="5">
    <location>
        <begin position="303"/>
        <end position="322"/>
    </location>
</feature>
<evidence type="ECO:0000256" key="1">
    <source>
        <dbReference type="ARBA" id="ARBA00004141"/>
    </source>
</evidence>
<feature type="transmembrane region" description="Helical" evidence="5">
    <location>
        <begin position="184"/>
        <end position="205"/>
    </location>
</feature>
<feature type="transmembrane region" description="Helical" evidence="5">
    <location>
        <begin position="120"/>
        <end position="143"/>
    </location>
</feature>
<proteinExistence type="predicted"/>
<feature type="transmembrane region" description="Helical" evidence="5">
    <location>
        <begin position="95"/>
        <end position="114"/>
    </location>
</feature>
<organism evidence="7 8">
    <name type="scientific">Parastrongyloides trichosuri</name>
    <name type="common">Possum-specific nematode worm</name>
    <dbReference type="NCBI Taxonomy" id="131310"/>
    <lineage>
        <taxon>Eukaryota</taxon>
        <taxon>Metazoa</taxon>
        <taxon>Ecdysozoa</taxon>
        <taxon>Nematoda</taxon>
        <taxon>Chromadorea</taxon>
        <taxon>Rhabditida</taxon>
        <taxon>Tylenchina</taxon>
        <taxon>Panagrolaimomorpha</taxon>
        <taxon>Strongyloidoidea</taxon>
        <taxon>Strongyloididae</taxon>
        <taxon>Parastrongyloides</taxon>
    </lineage>
</organism>
<keyword evidence="4 5" id="KW-0472">Membrane</keyword>
<evidence type="ECO:0000259" key="6">
    <source>
        <dbReference type="PROSITE" id="PS50850"/>
    </source>
</evidence>
<dbReference type="PANTHER" id="PTHR23503">
    <property type="entry name" value="SOLUTE CARRIER FAMILY 2"/>
    <property type="match status" value="1"/>
</dbReference>
<dbReference type="PRINTS" id="PR00171">
    <property type="entry name" value="SUGRTRNSPORT"/>
</dbReference>
<dbReference type="WBParaSite" id="PTRK_0000509200.1">
    <property type="protein sequence ID" value="PTRK_0000509200.1"/>
    <property type="gene ID" value="PTRK_0000509200"/>
</dbReference>
<keyword evidence="7" id="KW-1185">Reference proteome</keyword>
<dbReference type="InterPro" id="IPR045263">
    <property type="entry name" value="GLUT"/>
</dbReference>
<feature type="transmembrane region" description="Helical" evidence="5">
    <location>
        <begin position="334"/>
        <end position="352"/>
    </location>
</feature>
<sequence length="471" mass="53550">MIFKGNHKLKLLLIGLILSICSIFQMGYSNAYVNTAIDKFKVFLNESYHSDNKVMENNTYYWLWSLILNVWFLGFCIGTWISIPISDYFGRKPGLLFANMITIVSVSIMGVSILKKSILLLIFGRVLSAIGAGIAMSSLILFLQEIAPLNLRGTLSFYSELSFVSTNAIGAFMGMPRILGDNLFALIMIATIPSVIIILILFFLYETPLFLYSAKKDEKKALKSLSYYHGTNDKILQLRFLMNNTSEKGQKLSINLFKDLFTIPYYRKGLVLGLLALQVTCSIWPIIYYSTEFLIKTNVNEDMAKIFSTTMLIVSVLATFLGQHVVERMPRRPLFITVSIINTLALFSFWFFDQLRFYTSIDFFKYGCVAAIFLHGITYSFATGPIAWFIEAELIPISHRLLAQTLCLSTNHIVALIITFVTLPLYNIIGSYTIIILYVLPATCSLIWLFKYLPETKDKTSLEVIELLKMK</sequence>
<dbReference type="Pfam" id="PF00083">
    <property type="entry name" value="Sugar_tr"/>
    <property type="match status" value="1"/>
</dbReference>